<dbReference type="Proteomes" id="UP000214566">
    <property type="component" value="Unassembled WGS sequence"/>
</dbReference>
<protein>
    <submittedName>
        <fullName evidence="1">Uncharacterized protein</fullName>
    </submittedName>
</protein>
<keyword evidence="2" id="KW-1185">Reference proteome</keyword>
<dbReference type="AlphaFoldDB" id="A0A238DA73"/>
<evidence type="ECO:0000313" key="2">
    <source>
        <dbReference type="Proteomes" id="UP000214566"/>
    </source>
</evidence>
<reference evidence="1 2" key="1">
    <citation type="submission" date="2016-06" db="EMBL/GenBank/DDBJ databases">
        <authorList>
            <person name="Kjaerup R.B."/>
            <person name="Dalgaard T.S."/>
            <person name="Juul-Madsen H.R."/>
        </authorList>
    </citation>
    <scope>NUCLEOTIDE SEQUENCE [LARGE SCALE GENOMIC DNA]</scope>
    <source>
        <strain evidence="1 2">DSM 16361</strain>
    </source>
</reference>
<name>A0A238DA73_THIDL</name>
<organism evidence="1 2">
    <name type="scientific">Thiomonas delicata</name>
    <name type="common">Thiomonas cuprina</name>
    <dbReference type="NCBI Taxonomy" id="364030"/>
    <lineage>
        <taxon>Bacteria</taxon>
        <taxon>Pseudomonadati</taxon>
        <taxon>Pseudomonadota</taxon>
        <taxon>Betaproteobacteria</taxon>
        <taxon>Burkholderiales</taxon>
        <taxon>Thiomonas</taxon>
    </lineage>
</organism>
<proteinExistence type="predicted"/>
<accession>A0A238DA73</accession>
<gene>
    <name evidence="1" type="ORF">THIARS_90164</name>
</gene>
<sequence length="20" mass="2013">MPRLSAVGISGLQAGEDVNV</sequence>
<dbReference type="EMBL" id="FLMQ01000058">
    <property type="protein sequence ID" value="SBP90014.1"/>
    <property type="molecule type" value="Genomic_DNA"/>
</dbReference>
<evidence type="ECO:0000313" key="1">
    <source>
        <dbReference type="EMBL" id="SBP90014.1"/>
    </source>
</evidence>